<organism evidence="1 2">
    <name type="scientific">Klenkia marina</name>
    <dbReference type="NCBI Taxonomy" id="1960309"/>
    <lineage>
        <taxon>Bacteria</taxon>
        <taxon>Bacillati</taxon>
        <taxon>Actinomycetota</taxon>
        <taxon>Actinomycetes</taxon>
        <taxon>Geodermatophilales</taxon>
        <taxon>Geodermatophilaceae</taxon>
        <taxon>Klenkia</taxon>
    </lineage>
</organism>
<reference evidence="2" key="1">
    <citation type="submission" date="2016-10" db="EMBL/GenBank/DDBJ databases">
        <authorList>
            <person name="Varghese N."/>
            <person name="Submissions S."/>
        </authorList>
    </citation>
    <scope>NUCLEOTIDE SEQUENCE [LARGE SCALE GENOMIC DNA]</scope>
    <source>
        <strain evidence="2">DSM 45722</strain>
    </source>
</reference>
<dbReference type="Gene3D" id="3.40.50.10150">
    <property type="entry name" value="B12-dependent dehydatase associated subunit"/>
    <property type="match status" value="1"/>
</dbReference>
<name>A0A1G4YPJ7_9ACTN</name>
<protein>
    <submittedName>
        <fullName evidence="1">Dehydratase medium subunit</fullName>
    </submittedName>
</protein>
<dbReference type="SUPFAM" id="SSF52968">
    <property type="entry name" value="B12-dependent dehydatase associated subunit"/>
    <property type="match status" value="1"/>
</dbReference>
<dbReference type="InterPro" id="IPR010254">
    <property type="entry name" value="B12-dep_deHydtase_bsu"/>
</dbReference>
<sequence length="114" mass="11712">MRQERVEPPALVLEHEPGAPAEVLREVAAGAEEEGVPLRSRPGSAYGAVQLAHAAARDSRLSVGVGVTAEGAVAVHHAQLPADHPALEVVGGAAVDWRRAGRVAARVVTGLPLV</sequence>
<accession>A0A1G4YPJ7</accession>
<evidence type="ECO:0000313" key="1">
    <source>
        <dbReference type="EMBL" id="SCX55400.1"/>
    </source>
</evidence>
<dbReference type="STRING" id="1960309.SAMN03159343_3264"/>
<keyword evidence="2" id="KW-1185">Reference proteome</keyword>
<evidence type="ECO:0000313" key="2">
    <source>
        <dbReference type="Proteomes" id="UP000198981"/>
    </source>
</evidence>
<proteinExistence type="predicted"/>
<dbReference type="Pfam" id="PF02288">
    <property type="entry name" value="Dehydratase_MU"/>
    <property type="match status" value="1"/>
</dbReference>
<dbReference type="AlphaFoldDB" id="A0A1G4YPJ7"/>
<dbReference type="Proteomes" id="UP000198981">
    <property type="component" value="Unassembled WGS sequence"/>
</dbReference>
<gene>
    <name evidence="1" type="ORF">SAMN03159343_3264</name>
</gene>
<dbReference type="RefSeq" id="WP_092806207.1">
    <property type="nucleotide sequence ID" value="NZ_FMUH01000005.1"/>
</dbReference>
<dbReference type="EMBL" id="FMUH01000005">
    <property type="protein sequence ID" value="SCX55400.1"/>
    <property type="molecule type" value="Genomic_DNA"/>
</dbReference>
<dbReference type="InterPro" id="IPR003208">
    <property type="entry name" value="Dehydtase/Dehydtase_re"/>
</dbReference>